<dbReference type="Pfam" id="PF00665">
    <property type="entry name" value="rve"/>
    <property type="match status" value="1"/>
</dbReference>
<evidence type="ECO:0000259" key="1">
    <source>
        <dbReference type="PROSITE" id="PS50994"/>
    </source>
</evidence>
<dbReference type="PANTHER" id="PTHR37984">
    <property type="entry name" value="PROTEIN CBG26694"/>
    <property type="match status" value="1"/>
</dbReference>
<dbReference type="GO" id="GO:0003676">
    <property type="term" value="F:nucleic acid binding"/>
    <property type="evidence" value="ECO:0007669"/>
    <property type="project" value="InterPro"/>
</dbReference>
<dbReference type="EMBL" id="CAXKWB010025174">
    <property type="protein sequence ID" value="CAL4127509.1"/>
    <property type="molecule type" value="Genomic_DNA"/>
</dbReference>
<dbReference type="InterPro" id="IPR012337">
    <property type="entry name" value="RNaseH-like_sf"/>
</dbReference>
<dbReference type="SUPFAM" id="SSF53098">
    <property type="entry name" value="Ribonuclease H-like"/>
    <property type="match status" value="1"/>
</dbReference>
<feature type="non-terminal residue" evidence="2">
    <location>
        <position position="240"/>
    </location>
</feature>
<dbReference type="PANTHER" id="PTHR37984:SF5">
    <property type="entry name" value="PROTEIN NYNRIN-LIKE"/>
    <property type="match status" value="1"/>
</dbReference>
<dbReference type="Proteomes" id="UP001497623">
    <property type="component" value="Unassembled WGS sequence"/>
</dbReference>
<proteinExistence type="predicted"/>
<dbReference type="Gene3D" id="3.30.420.10">
    <property type="entry name" value="Ribonuclease H-like superfamily/Ribonuclease H"/>
    <property type="match status" value="1"/>
</dbReference>
<dbReference type="InterPro" id="IPR036397">
    <property type="entry name" value="RNaseH_sf"/>
</dbReference>
<dbReference type="InterPro" id="IPR001584">
    <property type="entry name" value="Integrase_cat-core"/>
</dbReference>
<evidence type="ECO:0000313" key="3">
    <source>
        <dbReference type="Proteomes" id="UP001497623"/>
    </source>
</evidence>
<dbReference type="PROSITE" id="PS50994">
    <property type="entry name" value="INTEGRASE"/>
    <property type="match status" value="1"/>
</dbReference>
<comment type="caution">
    <text evidence="2">The sequence shown here is derived from an EMBL/GenBank/DDBJ whole genome shotgun (WGS) entry which is preliminary data.</text>
</comment>
<protein>
    <recommendedName>
        <fullName evidence="1">Integrase catalytic domain-containing protein</fullName>
    </recommendedName>
</protein>
<dbReference type="AlphaFoldDB" id="A0AAV2RLK4"/>
<dbReference type="InterPro" id="IPR050951">
    <property type="entry name" value="Retrovirus_Pol_polyprotein"/>
</dbReference>
<keyword evidence="3" id="KW-1185">Reference proteome</keyword>
<dbReference type="GO" id="GO:0015074">
    <property type="term" value="P:DNA integration"/>
    <property type="evidence" value="ECO:0007669"/>
    <property type="project" value="InterPro"/>
</dbReference>
<gene>
    <name evidence="2" type="ORF">MNOR_LOCUS25876</name>
</gene>
<sequence length="240" mass="27896">MKETSRKYFWWPKITVQIDDIVKKCLGCVKYKRKPANTQLCPWPFARRPMERVHIDFCEYKGKQLLIMVDSFTKYIWVRNMNTDTTASNTLVTLFEWFCECSGFPKTLVSDNGPQFVSHEFAARMKIWGIKHLFSPPYHPASNGLAEKAVHITKDKLKKMDAPAQPLHLKAYIADVLRVYRGTVHSATGETPYELMRKSVTPSLFPQLQLKHQDIVQPDRKRARVFKSGDKVLVYDKITK</sequence>
<feature type="domain" description="Integrase catalytic" evidence="1">
    <location>
        <begin position="45"/>
        <end position="200"/>
    </location>
</feature>
<name>A0AAV2RLK4_MEGNR</name>
<evidence type="ECO:0000313" key="2">
    <source>
        <dbReference type="EMBL" id="CAL4127509.1"/>
    </source>
</evidence>
<organism evidence="2 3">
    <name type="scientific">Meganyctiphanes norvegica</name>
    <name type="common">Northern krill</name>
    <name type="synonym">Thysanopoda norvegica</name>
    <dbReference type="NCBI Taxonomy" id="48144"/>
    <lineage>
        <taxon>Eukaryota</taxon>
        <taxon>Metazoa</taxon>
        <taxon>Ecdysozoa</taxon>
        <taxon>Arthropoda</taxon>
        <taxon>Crustacea</taxon>
        <taxon>Multicrustacea</taxon>
        <taxon>Malacostraca</taxon>
        <taxon>Eumalacostraca</taxon>
        <taxon>Eucarida</taxon>
        <taxon>Euphausiacea</taxon>
        <taxon>Euphausiidae</taxon>
        <taxon>Meganyctiphanes</taxon>
    </lineage>
</organism>
<accession>A0AAV2RLK4</accession>
<reference evidence="2 3" key="1">
    <citation type="submission" date="2024-05" db="EMBL/GenBank/DDBJ databases">
        <authorList>
            <person name="Wallberg A."/>
        </authorList>
    </citation>
    <scope>NUCLEOTIDE SEQUENCE [LARGE SCALE GENOMIC DNA]</scope>
</reference>